<comment type="subcellular location">
    <subcellularLocation>
        <location evidence="1">Membrane</location>
        <topology evidence="1">Multi-pass membrane protein</topology>
    </subcellularLocation>
</comment>
<gene>
    <name evidence="9" type="ORF">N7539_005528</name>
</gene>
<dbReference type="RefSeq" id="XP_056790324.1">
    <property type="nucleotide sequence ID" value="XM_056935130.1"/>
</dbReference>
<evidence type="ECO:0000313" key="9">
    <source>
        <dbReference type="EMBL" id="KAJ5485540.1"/>
    </source>
</evidence>
<feature type="transmembrane region" description="Helical" evidence="7">
    <location>
        <begin position="152"/>
        <end position="172"/>
    </location>
</feature>
<evidence type="ECO:0000256" key="6">
    <source>
        <dbReference type="SAM" id="MobiDB-lite"/>
    </source>
</evidence>
<feature type="transmembrane region" description="Helical" evidence="7">
    <location>
        <begin position="447"/>
        <end position="471"/>
    </location>
</feature>
<protein>
    <recommendedName>
        <fullName evidence="8">Amino acid transporter transmembrane domain-containing protein</fullName>
    </recommendedName>
</protein>
<reference evidence="9" key="2">
    <citation type="journal article" date="2023" name="IMA Fungus">
        <title>Comparative genomic study of the Penicillium genus elucidates a diverse pangenome and 15 lateral gene transfer events.</title>
        <authorList>
            <person name="Petersen C."/>
            <person name="Sorensen T."/>
            <person name="Nielsen M.R."/>
            <person name="Sondergaard T.E."/>
            <person name="Sorensen J.L."/>
            <person name="Fitzpatrick D.A."/>
            <person name="Frisvad J.C."/>
            <person name="Nielsen K.L."/>
        </authorList>
    </citation>
    <scope>NUCLEOTIDE SEQUENCE</scope>
    <source>
        <strain evidence="9">IBT 30728</strain>
    </source>
</reference>
<feature type="transmembrane region" description="Helical" evidence="7">
    <location>
        <begin position="407"/>
        <end position="427"/>
    </location>
</feature>
<dbReference type="EMBL" id="JAPWDQ010000005">
    <property type="protein sequence ID" value="KAJ5485540.1"/>
    <property type="molecule type" value="Genomic_DNA"/>
</dbReference>
<dbReference type="PANTHER" id="PTHR22950:SF683">
    <property type="entry name" value="AMINO ACID TRANSPORTER (EUROFUNG)"/>
    <property type="match status" value="1"/>
</dbReference>
<feature type="region of interest" description="Disordered" evidence="6">
    <location>
        <begin position="1"/>
        <end position="21"/>
    </location>
</feature>
<evidence type="ECO:0000256" key="7">
    <source>
        <dbReference type="SAM" id="Phobius"/>
    </source>
</evidence>
<evidence type="ECO:0000313" key="10">
    <source>
        <dbReference type="Proteomes" id="UP001148312"/>
    </source>
</evidence>
<feature type="transmembrane region" description="Helical" evidence="7">
    <location>
        <begin position="211"/>
        <end position="231"/>
    </location>
</feature>
<name>A0A9W9X717_9EURO</name>
<keyword evidence="4 7" id="KW-1133">Transmembrane helix</keyword>
<evidence type="ECO:0000259" key="8">
    <source>
        <dbReference type="Pfam" id="PF01490"/>
    </source>
</evidence>
<proteinExistence type="inferred from homology"/>
<dbReference type="InterPro" id="IPR013057">
    <property type="entry name" value="AA_transpt_TM"/>
</dbReference>
<comment type="caution">
    <text evidence="9">The sequence shown here is derived from an EMBL/GenBank/DDBJ whole genome shotgun (WGS) entry which is preliminary data.</text>
</comment>
<feature type="transmembrane region" description="Helical" evidence="7">
    <location>
        <begin position="292"/>
        <end position="314"/>
    </location>
</feature>
<dbReference type="PANTHER" id="PTHR22950">
    <property type="entry name" value="AMINO ACID TRANSPORTER"/>
    <property type="match status" value="1"/>
</dbReference>
<dbReference type="Proteomes" id="UP001148312">
    <property type="component" value="Unassembled WGS sequence"/>
</dbReference>
<feature type="transmembrane region" description="Helical" evidence="7">
    <location>
        <begin position="374"/>
        <end position="395"/>
    </location>
</feature>
<dbReference type="AlphaFoldDB" id="A0A9W9X717"/>
<evidence type="ECO:0000256" key="3">
    <source>
        <dbReference type="ARBA" id="ARBA00022692"/>
    </source>
</evidence>
<feature type="transmembrane region" description="Helical" evidence="7">
    <location>
        <begin position="256"/>
        <end position="280"/>
    </location>
</feature>
<evidence type="ECO:0000256" key="4">
    <source>
        <dbReference type="ARBA" id="ARBA00022989"/>
    </source>
</evidence>
<dbReference type="GeneID" id="81625379"/>
<organism evidence="9 10">
    <name type="scientific">Penicillium diatomitis</name>
    <dbReference type="NCBI Taxonomy" id="2819901"/>
    <lineage>
        <taxon>Eukaryota</taxon>
        <taxon>Fungi</taxon>
        <taxon>Dikarya</taxon>
        <taxon>Ascomycota</taxon>
        <taxon>Pezizomycotina</taxon>
        <taxon>Eurotiomycetes</taxon>
        <taxon>Eurotiomycetidae</taxon>
        <taxon>Eurotiales</taxon>
        <taxon>Aspergillaceae</taxon>
        <taxon>Penicillium</taxon>
    </lineage>
</organism>
<feature type="transmembrane region" description="Helical" evidence="7">
    <location>
        <begin position="120"/>
        <end position="145"/>
    </location>
</feature>
<dbReference type="Pfam" id="PF01490">
    <property type="entry name" value="Aa_trans"/>
    <property type="match status" value="1"/>
</dbReference>
<feature type="domain" description="Amino acid transporter transmembrane" evidence="8">
    <location>
        <begin position="43"/>
        <end position="467"/>
    </location>
</feature>
<evidence type="ECO:0000256" key="1">
    <source>
        <dbReference type="ARBA" id="ARBA00004141"/>
    </source>
</evidence>
<feature type="transmembrane region" description="Helical" evidence="7">
    <location>
        <begin position="60"/>
        <end position="85"/>
    </location>
</feature>
<keyword evidence="5 7" id="KW-0472">Membrane</keyword>
<dbReference type="GO" id="GO:0015179">
    <property type="term" value="F:L-amino acid transmembrane transporter activity"/>
    <property type="evidence" value="ECO:0007669"/>
    <property type="project" value="TreeGrafter"/>
</dbReference>
<accession>A0A9W9X717</accession>
<keyword evidence="10" id="KW-1185">Reference proteome</keyword>
<keyword evidence="3 7" id="KW-0812">Transmembrane</keyword>
<comment type="similarity">
    <text evidence="2">Belongs to the amino acid/polyamine transporter 2 family.</text>
</comment>
<feature type="transmembrane region" description="Helical" evidence="7">
    <location>
        <begin position="334"/>
        <end position="354"/>
    </location>
</feature>
<evidence type="ECO:0000256" key="5">
    <source>
        <dbReference type="ARBA" id="ARBA00023136"/>
    </source>
</evidence>
<reference evidence="9" key="1">
    <citation type="submission" date="2022-12" db="EMBL/GenBank/DDBJ databases">
        <authorList>
            <person name="Petersen C."/>
        </authorList>
    </citation>
    <scope>NUCLEOTIDE SEQUENCE</scope>
    <source>
        <strain evidence="9">IBT 30728</strain>
    </source>
</reference>
<sequence length="489" mass="52742">MSSSKEKGPLGSESSQENVMVEESRDAVFGEITEDGPNYRAVGWKGTAVLMMKTQIGLGVLSIPIAFDALGVIPGIICLIAIAAITTWSDYIIGVFKLRHREVYNIDDVGELLLGRPGRILFGAAFCLWWIFVAGSGMLGISIGLNAVSSHATCTAVFVAVAAVIAFLFASIQTLGRISWLAWVGLFAILTSSMFPPLAASPGACPFTKAILNPNFLLFLTVMIVTVAVGIQDRPSAAPKDAVWVSDYKLFAHSSFYQAISAISTLVFAFAGTPAFFSIASEMREPEHYNRALIVCQSVVTGFYIAVGVVIYYFCGSYVSSPALGSAGPIVKKVSYGFALPGLIVSTLLFVHIVGKYIFVRLLKGSRHLTANTLTHWITWLACTFSVTLIAYIIASSIPVFGDLVSLVGALLGTPMCFQPMGGMWLYDNWSKGKTHRTTRWKWMVCWSIFVIVAGFFLMVAGTYGSVLSIVNSYRTNGGTSAWTCANNS</sequence>
<evidence type="ECO:0000256" key="2">
    <source>
        <dbReference type="ARBA" id="ARBA00008066"/>
    </source>
</evidence>
<feature type="transmembrane region" description="Helical" evidence="7">
    <location>
        <begin position="178"/>
        <end position="199"/>
    </location>
</feature>
<dbReference type="GO" id="GO:0016020">
    <property type="term" value="C:membrane"/>
    <property type="evidence" value="ECO:0007669"/>
    <property type="project" value="UniProtKB-SubCell"/>
</dbReference>